<gene>
    <name evidence="3" type="ORF">GHT06_004985</name>
</gene>
<dbReference type="InterPro" id="IPR052042">
    <property type="entry name" value="Tail_sheath_structural"/>
</dbReference>
<evidence type="ECO:0000259" key="2">
    <source>
        <dbReference type="Pfam" id="PF17482"/>
    </source>
</evidence>
<organism evidence="3 4">
    <name type="scientific">Daphnia sinensis</name>
    <dbReference type="NCBI Taxonomy" id="1820382"/>
    <lineage>
        <taxon>Eukaryota</taxon>
        <taxon>Metazoa</taxon>
        <taxon>Ecdysozoa</taxon>
        <taxon>Arthropoda</taxon>
        <taxon>Crustacea</taxon>
        <taxon>Branchiopoda</taxon>
        <taxon>Diplostraca</taxon>
        <taxon>Cladocera</taxon>
        <taxon>Anomopoda</taxon>
        <taxon>Daphniidae</taxon>
        <taxon>Daphnia</taxon>
        <taxon>Daphnia similis group</taxon>
    </lineage>
</organism>
<dbReference type="EMBL" id="WJBH02000187">
    <property type="protein sequence ID" value="KAI9550091.1"/>
    <property type="molecule type" value="Genomic_DNA"/>
</dbReference>
<accession>A0AAD5KUI3</accession>
<evidence type="ECO:0000313" key="3">
    <source>
        <dbReference type="EMBL" id="KAI9550091.1"/>
    </source>
</evidence>
<dbReference type="InterPro" id="IPR020287">
    <property type="entry name" value="Tail_sheath_C"/>
</dbReference>
<dbReference type="Pfam" id="PF17482">
    <property type="entry name" value="Phage_sheath_1C"/>
    <property type="match status" value="1"/>
</dbReference>
<proteinExistence type="inferred from homology"/>
<sequence>MAGIYAMVDSSINIAKAPANLSLGSVISPSVQITNKTQEELNLPLNGKAINAIRSFQGKGVLVWGARTLDGNSQDWRYISVRRTMTFLSRQSIKAAAEGYVFEPNNSTTWSTLKAMVTNFLLNQWQSGILAGQSPDDAFSVSVGLGTTMTPNDILDGILKLTVKVAIVRPAEFIVITFEQQQQKS</sequence>
<dbReference type="Proteomes" id="UP000820818">
    <property type="component" value="Unassembled WGS sequence"/>
</dbReference>
<keyword evidence="4" id="KW-1185">Reference proteome</keyword>
<dbReference type="PANTHER" id="PTHR35861">
    <property type="match status" value="1"/>
</dbReference>
<dbReference type="PANTHER" id="PTHR35861:SF1">
    <property type="entry name" value="PHAGE TAIL SHEATH PROTEIN"/>
    <property type="match status" value="1"/>
</dbReference>
<reference evidence="3" key="1">
    <citation type="submission" date="2022-05" db="EMBL/GenBank/DDBJ databases">
        <title>A multi-omics perspective on studying reproductive biology in Daphnia sinensis.</title>
        <authorList>
            <person name="Jia J."/>
        </authorList>
    </citation>
    <scope>NUCLEOTIDE SEQUENCE</scope>
    <source>
        <strain evidence="3">WSL</strain>
    </source>
</reference>
<dbReference type="AlphaFoldDB" id="A0AAD5KUI3"/>
<name>A0AAD5KUI3_9CRUS</name>
<evidence type="ECO:0000256" key="1">
    <source>
        <dbReference type="ARBA" id="ARBA00008005"/>
    </source>
</evidence>
<comment type="caution">
    <text evidence="3">The sequence shown here is derived from an EMBL/GenBank/DDBJ whole genome shotgun (WGS) entry which is preliminary data.</text>
</comment>
<protein>
    <recommendedName>
        <fullName evidence="2">Tail sheath protein C-terminal domain-containing protein</fullName>
    </recommendedName>
</protein>
<comment type="similarity">
    <text evidence="1">Belongs to the myoviridae tail sheath protein family.</text>
</comment>
<evidence type="ECO:0000313" key="4">
    <source>
        <dbReference type="Proteomes" id="UP000820818"/>
    </source>
</evidence>
<feature type="domain" description="Tail sheath protein C-terminal" evidence="2">
    <location>
        <begin position="73"/>
        <end position="180"/>
    </location>
</feature>